<protein>
    <submittedName>
        <fullName evidence="1">Uncharacterized protein</fullName>
    </submittedName>
</protein>
<sequence>MSQKINTNEFLKNVRIGLWRIEVEEGKLQ</sequence>
<dbReference type="EMBL" id="CYZL01000013">
    <property type="protein sequence ID" value="CUO37370.1"/>
    <property type="molecule type" value="Genomic_DNA"/>
</dbReference>
<dbReference type="Proteomes" id="UP000095679">
    <property type="component" value="Unassembled WGS sequence"/>
</dbReference>
<evidence type="ECO:0000313" key="1">
    <source>
        <dbReference type="EMBL" id="CUN06266.1"/>
    </source>
</evidence>
<organism evidence="1 3">
    <name type="scientific">Anaerobutyricum hallii</name>
    <dbReference type="NCBI Taxonomy" id="39488"/>
    <lineage>
        <taxon>Bacteria</taxon>
        <taxon>Bacillati</taxon>
        <taxon>Bacillota</taxon>
        <taxon>Clostridia</taxon>
        <taxon>Lachnospirales</taxon>
        <taxon>Lachnospiraceae</taxon>
        <taxon>Anaerobutyricum</taxon>
    </lineage>
</organism>
<dbReference type="Proteomes" id="UP000095390">
    <property type="component" value="Unassembled WGS sequence"/>
</dbReference>
<dbReference type="EMBL" id="CYYC01000023">
    <property type="protein sequence ID" value="CUN06266.1"/>
    <property type="molecule type" value="Genomic_DNA"/>
</dbReference>
<reference evidence="3 4" key="1">
    <citation type="submission" date="2015-09" db="EMBL/GenBank/DDBJ databases">
        <authorList>
            <consortium name="Pathogen Informatics"/>
        </authorList>
    </citation>
    <scope>NUCLEOTIDE SEQUENCE [LARGE SCALE GENOMIC DNA]</scope>
    <source>
        <strain evidence="2 4">2789STDY5834835</strain>
        <strain evidence="1 3">2789STDY5834966</strain>
    </source>
</reference>
<accession>A0A173TVT7</accession>
<gene>
    <name evidence="2" type="ORF">ERS852450_01684</name>
    <name evidence="1" type="ORF">ERS852578_01948</name>
</gene>
<proteinExistence type="predicted"/>
<evidence type="ECO:0000313" key="4">
    <source>
        <dbReference type="Proteomes" id="UP000095679"/>
    </source>
</evidence>
<name>A0A173TVT7_9FIRM</name>
<dbReference type="AlphaFoldDB" id="A0A173TVT7"/>
<evidence type="ECO:0000313" key="3">
    <source>
        <dbReference type="Proteomes" id="UP000095390"/>
    </source>
</evidence>
<evidence type="ECO:0000313" key="2">
    <source>
        <dbReference type="EMBL" id="CUO37370.1"/>
    </source>
</evidence>